<feature type="domain" description="Periplasmic binding protein" evidence="5">
    <location>
        <begin position="27"/>
        <end position="279"/>
    </location>
</feature>
<evidence type="ECO:0000313" key="7">
    <source>
        <dbReference type="Proteomes" id="UP000198525"/>
    </source>
</evidence>
<dbReference type="STRING" id="376427.SAMN04487954_10115"/>
<feature type="signal peptide" evidence="4">
    <location>
        <begin position="1"/>
        <end position="24"/>
    </location>
</feature>
<organism evidence="6 7">
    <name type="scientific">Billgrantia gudaonensis</name>
    <dbReference type="NCBI Taxonomy" id="376427"/>
    <lineage>
        <taxon>Bacteria</taxon>
        <taxon>Pseudomonadati</taxon>
        <taxon>Pseudomonadota</taxon>
        <taxon>Gammaproteobacteria</taxon>
        <taxon>Oceanospirillales</taxon>
        <taxon>Halomonadaceae</taxon>
        <taxon>Billgrantia</taxon>
    </lineage>
</organism>
<dbReference type="Proteomes" id="UP000198525">
    <property type="component" value="Unassembled WGS sequence"/>
</dbReference>
<accession>A0A1G8MKD6</accession>
<keyword evidence="7" id="KW-1185">Reference proteome</keyword>
<evidence type="ECO:0000256" key="1">
    <source>
        <dbReference type="ARBA" id="ARBA00004196"/>
    </source>
</evidence>
<evidence type="ECO:0000259" key="5">
    <source>
        <dbReference type="Pfam" id="PF13407"/>
    </source>
</evidence>
<protein>
    <submittedName>
        <fullName evidence="6">Ribose-binding protein</fullName>
    </submittedName>
</protein>
<evidence type="ECO:0000256" key="2">
    <source>
        <dbReference type="ARBA" id="ARBA00007639"/>
    </source>
</evidence>
<dbReference type="InterPro" id="IPR028082">
    <property type="entry name" value="Peripla_BP_I"/>
</dbReference>
<dbReference type="EMBL" id="FNES01000001">
    <property type="protein sequence ID" value="SDI67770.1"/>
    <property type="molecule type" value="Genomic_DNA"/>
</dbReference>
<proteinExistence type="inferred from homology"/>
<reference evidence="6 7" key="1">
    <citation type="submission" date="2016-10" db="EMBL/GenBank/DDBJ databases">
        <authorList>
            <person name="de Groot N.N."/>
        </authorList>
    </citation>
    <scope>NUCLEOTIDE SEQUENCE [LARGE SCALE GENOMIC DNA]</scope>
    <source>
        <strain evidence="6 7">CGMCC 1.6133</strain>
    </source>
</reference>
<dbReference type="CDD" id="cd06323">
    <property type="entry name" value="PBP1_ribose_binding"/>
    <property type="match status" value="1"/>
</dbReference>
<comment type="similarity">
    <text evidence="2">Belongs to the bacterial solute-binding protein 2 family.</text>
</comment>
<dbReference type="AlphaFoldDB" id="A0A1G8MKD6"/>
<evidence type="ECO:0000256" key="3">
    <source>
        <dbReference type="ARBA" id="ARBA00022729"/>
    </source>
</evidence>
<evidence type="ECO:0000256" key="4">
    <source>
        <dbReference type="SAM" id="SignalP"/>
    </source>
</evidence>
<feature type="chain" id="PRO_5011735816" evidence="4">
    <location>
        <begin position="25"/>
        <end position="295"/>
    </location>
</feature>
<name>A0A1G8MKD6_9GAMM</name>
<dbReference type="PANTHER" id="PTHR46847">
    <property type="entry name" value="D-ALLOSE-BINDING PERIPLASMIC PROTEIN-RELATED"/>
    <property type="match status" value="1"/>
</dbReference>
<dbReference type="GO" id="GO:0030313">
    <property type="term" value="C:cell envelope"/>
    <property type="evidence" value="ECO:0007669"/>
    <property type="project" value="UniProtKB-SubCell"/>
</dbReference>
<gene>
    <name evidence="6" type="ORF">SAMN04487954_10115</name>
</gene>
<evidence type="ECO:0000313" key="6">
    <source>
        <dbReference type="EMBL" id="SDI67770.1"/>
    </source>
</evidence>
<dbReference type="GO" id="GO:0030246">
    <property type="term" value="F:carbohydrate binding"/>
    <property type="evidence" value="ECO:0007669"/>
    <property type="project" value="UniProtKB-ARBA"/>
</dbReference>
<dbReference type="SUPFAM" id="SSF53822">
    <property type="entry name" value="Periplasmic binding protein-like I"/>
    <property type="match status" value="1"/>
</dbReference>
<dbReference type="Pfam" id="PF13407">
    <property type="entry name" value="Peripla_BP_4"/>
    <property type="match status" value="1"/>
</dbReference>
<dbReference type="GO" id="GO:0055085">
    <property type="term" value="P:transmembrane transport"/>
    <property type="evidence" value="ECO:0007669"/>
    <property type="project" value="UniProtKB-ARBA"/>
</dbReference>
<dbReference type="Gene3D" id="3.40.50.2300">
    <property type="match status" value="2"/>
</dbReference>
<sequence length="295" mass="30622">MKKLILATAVAAGLGVGTTQSAMAERIALVISTLNNPFFVTLQEGAEKKAEELGHELIVLDSGNDPARELSNIEDALSRDIDLLLVNPTDSDAIGSGVRTANARDVPVITLDRSANSGTIVSHIASDNVAGGELAAEFIIERLGGEGQVVQLEGVPGASATRDRGEGFMAGIEGETGIELVATQPANFNRSEGLDVMENLLQAHDGIDAVFAQNDEMALGAQRALQAGGLDEVVLVGFDGTDDGIEAVKDGKMAATIAQQPARIGELGVATADRLFNGESVESSIPVPLQLITQE</sequence>
<dbReference type="RefSeq" id="WP_089681847.1">
    <property type="nucleotide sequence ID" value="NZ_FNES01000001.1"/>
</dbReference>
<comment type="subcellular location">
    <subcellularLocation>
        <location evidence="1">Cell envelope</location>
    </subcellularLocation>
</comment>
<dbReference type="NCBIfam" id="NF007936">
    <property type="entry name" value="PRK10653.1"/>
    <property type="match status" value="1"/>
</dbReference>
<dbReference type="PANTHER" id="PTHR46847:SF1">
    <property type="entry name" value="D-ALLOSE-BINDING PERIPLASMIC PROTEIN-RELATED"/>
    <property type="match status" value="1"/>
</dbReference>
<keyword evidence="3 4" id="KW-0732">Signal</keyword>
<dbReference type="InterPro" id="IPR025997">
    <property type="entry name" value="SBP_2_dom"/>
</dbReference>
<dbReference type="OrthoDB" id="4827464at2"/>